<dbReference type="CDD" id="cd07246">
    <property type="entry name" value="VOC_like"/>
    <property type="match status" value="1"/>
</dbReference>
<dbReference type="PROSITE" id="PS51819">
    <property type="entry name" value="VOC"/>
    <property type="match status" value="1"/>
</dbReference>
<organism evidence="2 3">
    <name type="scientific">Agaricicola taiwanensis</name>
    <dbReference type="NCBI Taxonomy" id="591372"/>
    <lineage>
        <taxon>Bacteria</taxon>
        <taxon>Pseudomonadati</taxon>
        <taxon>Pseudomonadota</taxon>
        <taxon>Alphaproteobacteria</taxon>
        <taxon>Rhodobacterales</taxon>
        <taxon>Paracoccaceae</taxon>
        <taxon>Agaricicola</taxon>
    </lineage>
</organism>
<gene>
    <name evidence="2" type="ORF">GCM10007276_00300</name>
</gene>
<dbReference type="Pfam" id="PF00903">
    <property type="entry name" value="Glyoxalase"/>
    <property type="match status" value="1"/>
</dbReference>
<evidence type="ECO:0000259" key="1">
    <source>
        <dbReference type="PROSITE" id="PS51819"/>
    </source>
</evidence>
<dbReference type="InterPro" id="IPR004360">
    <property type="entry name" value="Glyas_Fos-R_dOase_dom"/>
</dbReference>
<dbReference type="InterPro" id="IPR037523">
    <property type="entry name" value="VOC_core"/>
</dbReference>
<evidence type="ECO:0000313" key="3">
    <source>
        <dbReference type="Proteomes" id="UP000602745"/>
    </source>
</evidence>
<comment type="caution">
    <text evidence="2">The sequence shown here is derived from an EMBL/GenBank/DDBJ whole genome shotgun (WGS) entry which is preliminary data.</text>
</comment>
<dbReference type="InterPro" id="IPR029068">
    <property type="entry name" value="Glyas_Bleomycin-R_OHBP_Dase"/>
</dbReference>
<protein>
    <recommendedName>
        <fullName evidence="1">VOC domain-containing protein</fullName>
    </recommendedName>
</protein>
<name>A0A8J2YDT6_9RHOB</name>
<dbReference type="EMBL" id="BMCP01000001">
    <property type="protein sequence ID" value="GGE27105.1"/>
    <property type="molecule type" value="Genomic_DNA"/>
</dbReference>
<accession>A0A8J2YDT6</accession>
<dbReference type="RefSeq" id="WP_188407661.1">
    <property type="nucleotide sequence ID" value="NZ_BMCP01000001.1"/>
</dbReference>
<dbReference type="Proteomes" id="UP000602745">
    <property type="component" value="Unassembled WGS sequence"/>
</dbReference>
<feature type="domain" description="VOC" evidence="1">
    <location>
        <begin position="8"/>
        <end position="137"/>
    </location>
</feature>
<dbReference type="PANTHER" id="PTHR34109:SF1">
    <property type="entry name" value="VOC DOMAIN-CONTAINING PROTEIN"/>
    <property type="match status" value="1"/>
</dbReference>
<evidence type="ECO:0000313" key="2">
    <source>
        <dbReference type="EMBL" id="GGE27105.1"/>
    </source>
</evidence>
<keyword evidence="3" id="KW-1185">Reference proteome</keyword>
<reference evidence="2" key="2">
    <citation type="submission" date="2020-09" db="EMBL/GenBank/DDBJ databases">
        <authorList>
            <person name="Sun Q."/>
            <person name="Sedlacek I."/>
        </authorList>
    </citation>
    <scope>NUCLEOTIDE SEQUENCE</scope>
    <source>
        <strain evidence="2">CCM 7684</strain>
    </source>
</reference>
<sequence length="146" mass="15955">MAFGPTPPAIQVHLCVTRGNEAIRFYEKAFDGVCTMKQMADDGVRVMHANIDLFGSEIMLHDEFPEHDSEVLSPLNRQGASVAININLPAAEDVDAAMARAEKAGAVVIMAPQDTFWCARYGRLRDPYGHVWAFNAPLPPAQASQS</sequence>
<dbReference type="PANTHER" id="PTHR34109">
    <property type="entry name" value="BNAUNNG04460D PROTEIN-RELATED"/>
    <property type="match status" value="1"/>
</dbReference>
<proteinExistence type="predicted"/>
<reference evidence="2" key="1">
    <citation type="journal article" date="2014" name="Int. J. Syst. Evol. Microbiol.">
        <title>Complete genome sequence of Corynebacterium casei LMG S-19264T (=DSM 44701T), isolated from a smear-ripened cheese.</title>
        <authorList>
            <consortium name="US DOE Joint Genome Institute (JGI-PGF)"/>
            <person name="Walter F."/>
            <person name="Albersmeier A."/>
            <person name="Kalinowski J."/>
            <person name="Ruckert C."/>
        </authorList>
    </citation>
    <scope>NUCLEOTIDE SEQUENCE</scope>
    <source>
        <strain evidence="2">CCM 7684</strain>
    </source>
</reference>
<dbReference type="Gene3D" id="3.10.180.10">
    <property type="entry name" value="2,3-Dihydroxybiphenyl 1,2-Dioxygenase, domain 1"/>
    <property type="match status" value="1"/>
</dbReference>
<dbReference type="AlphaFoldDB" id="A0A8J2YDT6"/>
<dbReference type="SUPFAM" id="SSF54593">
    <property type="entry name" value="Glyoxalase/Bleomycin resistance protein/Dihydroxybiphenyl dioxygenase"/>
    <property type="match status" value="1"/>
</dbReference>